<dbReference type="EMBL" id="JBHUHR010000001">
    <property type="protein sequence ID" value="MFD2033222.1"/>
    <property type="molecule type" value="Genomic_DNA"/>
</dbReference>
<gene>
    <name evidence="1" type="ORF">ACFSKL_00385</name>
</gene>
<evidence type="ECO:0000313" key="2">
    <source>
        <dbReference type="Proteomes" id="UP001597361"/>
    </source>
</evidence>
<accession>A0ABW4VI66</accession>
<dbReference type="Gene3D" id="2.120.10.30">
    <property type="entry name" value="TolB, C-terminal domain"/>
    <property type="match status" value="1"/>
</dbReference>
<keyword evidence="2" id="KW-1185">Reference proteome</keyword>
<dbReference type="Proteomes" id="UP001597361">
    <property type="component" value="Unassembled WGS sequence"/>
</dbReference>
<dbReference type="SUPFAM" id="SSF63825">
    <property type="entry name" value="YWTD domain"/>
    <property type="match status" value="1"/>
</dbReference>
<dbReference type="RefSeq" id="WP_376882269.1">
    <property type="nucleotide sequence ID" value="NZ_JBHUHR010000001.1"/>
</dbReference>
<sequence>MKKISFSFSLICLFSCAKIENTDLLWIDVDKNGVSEVLLSDVAEDVSLVTLQTNEESFITFVSDLKFYKNNLYVKDGNNRVLVFGHDGVFLKQLGIRGEGPGEYQYVNALSIDTNANLIYLGSQDKLLVFSAKHELLNEKKLGFYSYNLESVNNKLYVVSQSYGNPVSSGYANQTTLYELTSEIEVEDTIPARTVLLDKNQASTYGYEHFISVVNEEMFLYTPVMTNEKILRDTLYQLEGKSLIPYVKFNFDKPHIDDRGIKNIWIYNIINSKSYIICEYSLKGQKMFYLYSKRDSKGYKMKEGILDSRGDAVVLRPLDLSNDVFYFTKKEEFSDVSIEEPNPIVRIVKLK</sequence>
<name>A0ABW4VI66_9BACT</name>
<evidence type="ECO:0000313" key="1">
    <source>
        <dbReference type="EMBL" id="MFD2033222.1"/>
    </source>
</evidence>
<protein>
    <submittedName>
        <fullName evidence="1">6-bladed beta-propeller</fullName>
    </submittedName>
</protein>
<reference evidence="2" key="1">
    <citation type="journal article" date="2019" name="Int. J. Syst. Evol. Microbiol.">
        <title>The Global Catalogue of Microorganisms (GCM) 10K type strain sequencing project: providing services to taxonomists for standard genome sequencing and annotation.</title>
        <authorList>
            <consortium name="The Broad Institute Genomics Platform"/>
            <consortium name="The Broad Institute Genome Sequencing Center for Infectious Disease"/>
            <person name="Wu L."/>
            <person name="Ma J."/>
        </authorList>
    </citation>
    <scope>NUCLEOTIDE SEQUENCE [LARGE SCALE GENOMIC DNA]</scope>
    <source>
        <strain evidence="2">CGMCC 1.15180</strain>
    </source>
</reference>
<comment type="caution">
    <text evidence="1">The sequence shown here is derived from an EMBL/GenBank/DDBJ whole genome shotgun (WGS) entry which is preliminary data.</text>
</comment>
<proteinExistence type="predicted"/>
<dbReference type="Pfam" id="PF17170">
    <property type="entry name" value="DUF5128"/>
    <property type="match status" value="1"/>
</dbReference>
<organism evidence="1 2">
    <name type="scientific">Belliella marina</name>
    <dbReference type="NCBI Taxonomy" id="1644146"/>
    <lineage>
        <taxon>Bacteria</taxon>
        <taxon>Pseudomonadati</taxon>
        <taxon>Bacteroidota</taxon>
        <taxon>Cytophagia</taxon>
        <taxon>Cytophagales</taxon>
        <taxon>Cyclobacteriaceae</taxon>
        <taxon>Belliella</taxon>
    </lineage>
</organism>
<dbReference type="InterPro" id="IPR011042">
    <property type="entry name" value="6-blade_b-propeller_TolB-like"/>
</dbReference>